<feature type="non-terminal residue" evidence="1">
    <location>
        <position position="37"/>
    </location>
</feature>
<dbReference type="EMBL" id="LXQA010508504">
    <property type="protein sequence ID" value="MCI56187.1"/>
    <property type="molecule type" value="Genomic_DNA"/>
</dbReference>
<name>A0A392T6Z6_9FABA</name>
<dbReference type="Proteomes" id="UP000265520">
    <property type="component" value="Unassembled WGS sequence"/>
</dbReference>
<evidence type="ECO:0000313" key="2">
    <source>
        <dbReference type="Proteomes" id="UP000265520"/>
    </source>
</evidence>
<accession>A0A392T6Z6</accession>
<proteinExistence type="predicted"/>
<comment type="caution">
    <text evidence="1">The sequence shown here is derived from an EMBL/GenBank/DDBJ whole genome shotgun (WGS) entry which is preliminary data.</text>
</comment>
<reference evidence="1 2" key="1">
    <citation type="journal article" date="2018" name="Front. Plant Sci.">
        <title>Red Clover (Trifolium pratense) and Zigzag Clover (T. medium) - A Picture of Genomic Similarities and Differences.</title>
        <authorList>
            <person name="Dluhosova J."/>
            <person name="Istvanek J."/>
            <person name="Nedelnik J."/>
            <person name="Repkova J."/>
        </authorList>
    </citation>
    <scope>NUCLEOTIDE SEQUENCE [LARGE SCALE GENOMIC DNA]</scope>
    <source>
        <strain evidence="2">cv. 10/8</strain>
        <tissue evidence="1">Leaf</tissue>
    </source>
</reference>
<protein>
    <submittedName>
        <fullName evidence="1">Uncharacterized protein</fullName>
    </submittedName>
</protein>
<keyword evidence="2" id="KW-1185">Reference proteome</keyword>
<sequence>MYGKTKFEVSDQWKGQQGVRGLGVVVLDAVVLLVVPG</sequence>
<evidence type="ECO:0000313" key="1">
    <source>
        <dbReference type="EMBL" id="MCI56187.1"/>
    </source>
</evidence>
<organism evidence="1 2">
    <name type="scientific">Trifolium medium</name>
    <dbReference type="NCBI Taxonomy" id="97028"/>
    <lineage>
        <taxon>Eukaryota</taxon>
        <taxon>Viridiplantae</taxon>
        <taxon>Streptophyta</taxon>
        <taxon>Embryophyta</taxon>
        <taxon>Tracheophyta</taxon>
        <taxon>Spermatophyta</taxon>
        <taxon>Magnoliopsida</taxon>
        <taxon>eudicotyledons</taxon>
        <taxon>Gunneridae</taxon>
        <taxon>Pentapetalae</taxon>
        <taxon>rosids</taxon>
        <taxon>fabids</taxon>
        <taxon>Fabales</taxon>
        <taxon>Fabaceae</taxon>
        <taxon>Papilionoideae</taxon>
        <taxon>50 kb inversion clade</taxon>
        <taxon>NPAAA clade</taxon>
        <taxon>Hologalegina</taxon>
        <taxon>IRL clade</taxon>
        <taxon>Trifolieae</taxon>
        <taxon>Trifolium</taxon>
    </lineage>
</organism>
<dbReference type="AlphaFoldDB" id="A0A392T6Z6"/>